<gene>
    <name evidence="5" type="ORF">S06H3_67027</name>
</gene>
<sequence>NTLIASESEIVDGYHIEYSGMKFAVFYLVEYMEALA</sequence>
<proteinExistence type="predicted"/>
<reference evidence="5" key="1">
    <citation type="journal article" date="2014" name="Front. Microbiol.">
        <title>High frequency of phylogenetically diverse reductive dehalogenase-homologous genes in deep subseafloor sedimentary metagenomes.</title>
        <authorList>
            <person name="Kawai M."/>
            <person name="Futagami T."/>
            <person name="Toyoda A."/>
            <person name="Takaki Y."/>
            <person name="Nishi S."/>
            <person name="Hori S."/>
            <person name="Arai W."/>
            <person name="Tsubouchi T."/>
            <person name="Morono Y."/>
            <person name="Uchiyama I."/>
            <person name="Ito T."/>
            <person name="Fujiyama A."/>
            <person name="Inagaki F."/>
            <person name="Takami H."/>
        </authorList>
    </citation>
    <scope>NUCLEOTIDE SEQUENCE</scope>
    <source>
        <strain evidence="5">Expedition CK06-06</strain>
    </source>
</reference>
<evidence type="ECO:0000256" key="2">
    <source>
        <dbReference type="ARBA" id="ARBA00022692"/>
    </source>
</evidence>
<evidence type="ECO:0000256" key="3">
    <source>
        <dbReference type="ARBA" id="ARBA00022989"/>
    </source>
</evidence>
<protein>
    <submittedName>
        <fullName evidence="5">Uncharacterized protein</fullName>
    </submittedName>
</protein>
<evidence type="ECO:0000256" key="4">
    <source>
        <dbReference type="ARBA" id="ARBA00023136"/>
    </source>
</evidence>
<dbReference type="InterPro" id="IPR001694">
    <property type="entry name" value="NADH_UbQ_OxRdtase_su1/FPO"/>
</dbReference>
<keyword evidence="4" id="KW-0472">Membrane</keyword>
<keyword evidence="3" id="KW-1133">Transmembrane helix</keyword>
<comment type="caution">
    <text evidence="5">The sequence shown here is derived from an EMBL/GenBank/DDBJ whole genome shotgun (WGS) entry which is preliminary data.</text>
</comment>
<dbReference type="AlphaFoldDB" id="X1R7M6"/>
<evidence type="ECO:0000313" key="5">
    <source>
        <dbReference type="EMBL" id="GAI63001.1"/>
    </source>
</evidence>
<feature type="non-terminal residue" evidence="5">
    <location>
        <position position="36"/>
    </location>
</feature>
<name>X1R7M6_9ZZZZ</name>
<keyword evidence="2" id="KW-0812">Transmembrane</keyword>
<comment type="subcellular location">
    <subcellularLocation>
        <location evidence="1">Membrane</location>
        <topology evidence="1">Multi-pass membrane protein</topology>
    </subcellularLocation>
</comment>
<dbReference type="GO" id="GO:0016020">
    <property type="term" value="C:membrane"/>
    <property type="evidence" value="ECO:0007669"/>
    <property type="project" value="UniProtKB-SubCell"/>
</dbReference>
<accession>X1R7M6</accession>
<organism evidence="5">
    <name type="scientific">marine sediment metagenome</name>
    <dbReference type="NCBI Taxonomy" id="412755"/>
    <lineage>
        <taxon>unclassified sequences</taxon>
        <taxon>metagenomes</taxon>
        <taxon>ecological metagenomes</taxon>
    </lineage>
</organism>
<dbReference type="EMBL" id="BARV01046095">
    <property type="protein sequence ID" value="GAI63001.1"/>
    <property type="molecule type" value="Genomic_DNA"/>
</dbReference>
<dbReference type="Pfam" id="PF00146">
    <property type="entry name" value="NADHdh"/>
    <property type="match status" value="1"/>
</dbReference>
<feature type="non-terminal residue" evidence="5">
    <location>
        <position position="1"/>
    </location>
</feature>
<evidence type="ECO:0000256" key="1">
    <source>
        <dbReference type="ARBA" id="ARBA00004141"/>
    </source>
</evidence>